<evidence type="ECO:0000256" key="2">
    <source>
        <dbReference type="ARBA" id="ARBA00023125"/>
    </source>
</evidence>
<dbReference type="PRINTS" id="PR00035">
    <property type="entry name" value="HTHGNTR"/>
</dbReference>
<dbReference type="SUPFAM" id="SSF46785">
    <property type="entry name" value="Winged helix' DNA-binding domain"/>
    <property type="match status" value="1"/>
</dbReference>
<evidence type="ECO:0000256" key="1">
    <source>
        <dbReference type="ARBA" id="ARBA00023015"/>
    </source>
</evidence>
<dbReference type="InterPro" id="IPR000524">
    <property type="entry name" value="Tscrpt_reg_HTH_GntR"/>
</dbReference>
<evidence type="ECO:0000313" key="5">
    <source>
        <dbReference type="EMBL" id="TXB70764.1"/>
    </source>
</evidence>
<protein>
    <submittedName>
        <fullName evidence="5">GntR family transcriptional regulator</fullName>
    </submittedName>
</protein>
<reference evidence="5 6" key="1">
    <citation type="submission" date="2019-08" db="EMBL/GenBank/DDBJ databases">
        <authorList>
            <person name="Ye J."/>
        </authorList>
    </citation>
    <scope>NUCLEOTIDE SEQUENCE [LARGE SCALE GENOMIC DNA]</scope>
    <source>
        <strain evidence="5 6">TK008</strain>
    </source>
</reference>
<dbReference type="InterPro" id="IPR050679">
    <property type="entry name" value="Bact_HTH_transcr_reg"/>
</dbReference>
<dbReference type="PANTHER" id="PTHR44846">
    <property type="entry name" value="MANNOSYL-D-GLYCERATE TRANSPORT/METABOLISM SYSTEM REPRESSOR MNGR-RELATED"/>
    <property type="match status" value="1"/>
</dbReference>
<dbReference type="PANTHER" id="PTHR44846:SF1">
    <property type="entry name" value="MANNOSYL-D-GLYCERATE TRANSPORT_METABOLISM SYSTEM REPRESSOR MNGR-RELATED"/>
    <property type="match status" value="1"/>
</dbReference>
<dbReference type="Pfam" id="PF00392">
    <property type="entry name" value="GntR"/>
    <property type="match status" value="1"/>
</dbReference>
<dbReference type="CDD" id="cd07377">
    <property type="entry name" value="WHTH_GntR"/>
    <property type="match status" value="1"/>
</dbReference>
<sequence>METPSALPIYLQISELLAREIAAGHLRDGQRLPPERDLAARLKISVGTLRKALAELTERGLLERRQGSGNYVRARADARNVYSFFRIELLEGAGLPTARLLSLDRMAKPDDLPEFGRSTGAHRIRRLRLLSGIACVLEEIWLDGSYTDEIAPRDLSESLYLYYRERLNLSISHVEDAVSVGDVPDWGPPDFTPAPGTRTGYVERISFDQENRRAEFSRNWFDPNLSRYVARIS</sequence>
<dbReference type="GO" id="GO:0003677">
    <property type="term" value="F:DNA binding"/>
    <property type="evidence" value="ECO:0007669"/>
    <property type="project" value="UniProtKB-KW"/>
</dbReference>
<dbReference type="InterPro" id="IPR036388">
    <property type="entry name" value="WH-like_DNA-bd_sf"/>
</dbReference>
<keyword evidence="1" id="KW-0805">Transcription regulation</keyword>
<dbReference type="InterPro" id="IPR011663">
    <property type="entry name" value="UTRA"/>
</dbReference>
<keyword evidence="2" id="KW-0238">DNA-binding</keyword>
<dbReference type="GO" id="GO:0003700">
    <property type="term" value="F:DNA-binding transcription factor activity"/>
    <property type="evidence" value="ECO:0007669"/>
    <property type="project" value="InterPro"/>
</dbReference>
<dbReference type="SMART" id="SM00866">
    <property type="entry name" value="UTRA"/>
    <property type="match status" value="1"/>
</dbReference>
<dbReference type="InterPro" id="IPR028978">
    <property type="entry name" value="Chorismate_lyase_/UTRA_dom_sf"/>
</dbReference>
<organism evidence="5 6">
    <name type="scientific">Paracoccus aurantiacus</name>
    <dbReference type="NCBI Taxonomy" id="2599412"/>
    <lineage>
        <taxon>Bacteria</taxon>
        <taxon>Pseudomonadati</taxon>
        <taxon>Pseudomonadota</taxon>
        <taxon>Alphaproteobacteria</taxon>
        <taxon>Rhodobacterales</taxon>
        <taxon>Paracoccaceae</taxon>
        <taxon>Paracoccus</taxon>
    </lineage>
</organism>
<comment type="caution">
    <text evidence="5">The sequence shown here is derived from an EMBL/GenBank/DDBJ whole genome shotgun (WGS) entry which is preliminary data.</text>
</comment>
<dbReference type="OrthoDB" id="9794015at2"/>
<dbReference type="Pfam" id="PF07702">
    <property type="entry name" value="UTRA"/>
    <property type="match status" value="1"/>
</dbReference>
<evidence type="ECO:0000313" key="6">
    <source>
        <dbReference type="Proteomes" id="UP000321562"/>
    </source>
</evidence>
<proteinExistence type="predicted"/>
<dbReference type="SUPFAM" id="SSF64288">
    <property type="entry name" value="Chorismate lyase-like"/>
    <property type="match status" value="1"/>
</dbReference>
<dbReference type="GO" id="GO:0045892">
    <property type="term" value="P:negative regulation of DNA-templated transcription"/>
    <property type="evidence" value="ECO:0007669"/>
    <property type="project" value="TreeGrafter"/>
</dbReference>
<dbReference type="PROSITE" id="PS50949">
    <property type="entry name" value="HTH_GNTR"/>
    <property type="match status" value="1"/>
</dbReference>
<dbReference type="Proteomes" id="UP000321562">
    <property type="component" value="Unassembled WGS sequence"/>
</dbReference>
<dbReference type="SMART" id="SM00345">
    <property type="entry name" value="HTH_GNTR"/>
    <property type="match status" value="1"/>
</dbReference>
<keyword evidence="6" id="KW-1185">Reference proteome</keyword>
<dbReference type="RefSeq" id="WP_147096249.1">
    <property type="nucleotide sequence ID" value="NZ_JBHUFH010000002.1"/>
</dbReference>
<name>A0A5C6S8R4_9RHOB</name>
<gene>
    <name evidence="5" type="ORF">FQV27_02595</name>
</gene>
<dbReference type="EMBL" id="VOPL01000001">
    <property type="protein sequence ID" value="TXB70764.1"/>
    <property type="molecule type" value="Genomic_DNA"/>
</dbReference>
<evidence type="ECO:0000259" key="4">
    <source>
        <dbReference type="PROSITE" id="PS50949"/>
    </source>
</evidence>
<evidence type="ECO:0000256" key="3">
    <source>
        <dbReference type="ARBA" id="ARBA00023163"/>
    </source>
</evidence>
<dbReference type="Gene3D" id="3.40.1410.10">
    <property type="entry name" value="Chorismate lyase-like"/>
    <property type="match status" value="1"/>
</dbReference>
<dbReference type="AlphaFoldDB" id="A0A5C6S8R4"/>
<feature type="domain" description="HTH gntR-type" evidence="4">
    <location>
        <begin position="7"/>
        <end position="75"/>
    </location>
</feature>
<accession>A0A5C6S8R4</accession>
<keyword evidence="3" id="KW-0804">Transcription</keyword>
<dbReference type="Gene3D" id="1.10.10.10">
    <property type="entry name" value="Winged helix-like DNA-binding domain superfamily/Winged helix DNA-binding domain"/>
    <property type="match status" value="1"/>
</dbReference>
<dbReference type="InterPro" id="IPR036390">
    <property type="entry name" value="WH_DNA-bd_sf"/>
</dbReference>